<dbReference type="Proteomes" id="UP001642484">
    <property type="component" value="Unassembled WGS sequence"/>
</dbReference>
<sequence length="444" mass="49678">MRSGVAVLLLTAGGFRVCPNPRSVQALREHLERQGAELTRLRVAAVDGSSHAREERGVFAASAISTGEVLAQVPQSCVWSAASARQSAYGQAFAEVFPEGKDKMVFLLDLMAARLDEKHPRHAYASALPKQPPTPMAWPENLRTMLSGTNLGAAVAEEREELEKDFASVMPKLQSARPELFSKDFTFEVFLWAHGMWFSRRYPTALGAIDQPKDYRWQRSSEEEMEEESDGEGVLVPFMDFTNHRSGTKIVWQADVEKVSFITNEGVPAAAEVFNHYGDKSNEDLMLIHGFALLDNLYDTYGLWLTVKVSDEPTAKRRRRAVRTERLGPFHLRRSDARWKEFPSELWQALSAGSAGNEHLRSLSQLLRERLEDFQATQTRDRHFAAGGAAEAGDVDVRIRYIARYRDGQRQVLQDCTKALEEMLAKVSQEAAPAEAAPVSALPE</sequence>
<dbReference type="EMBL" id="CAXAMN010024572">
    <property type="protein sequence ID" value="CAK9087742.1"/>
    <property type="molecule type" value="Genomic_DNA"/>
</dbReference>
<organism evidence="4 5">
    <name type="scientific">Durusdinium trenchii</name>
    <dbReference type="NCBI Taxonomy" id="1381693"/>
    <lineage>
        <taxon>Eukaryota</taxon>
        <taxon>Sar</taxon>
        <taxon>Alveolata</taxon>
        <taxon>Dinophyceae</taxon>
        <taxon>Suessiales</taxon>
        <taxon>Symbiodiniaceae</taxon>
        <taxon>Durusdinium</taxon>
    </lineage>
</organism>
<dbReference type="SUPFAM" id="SSF82199">
    <property type="entry name" value="SET domain"/>
    <property type="match status" value="1"/>
</dbReference>
<dbReference type="InterPro" id="IPR050600">
    <property type="entry name" value="SETD3_SETD6_MTase"/>
</dbReference>
<dbReference type="PANTHER" id="PTHR13271">
    <property type="entry name" value="UNCHARACTERIZED PUTATIVE METHYLTRANSFERASE"/>
    <property type="match status" value="1"/>
</dbReference>
<evidence type="ECO:0008006" key="6">
    <source>
        <dbReference type="Google" id="ProtNLM"/>
    </source>
</evidence>
<protein>
    <recommendedName>
        <fullName evidence="6">SET domain-containing protein</fullName>
    </recommendedName>
</protein>
<dbReference type="CDD" id="cd10527">
    <property type="entry name" value="SET_LSMT"/>
    <property type="match status" value="1"/>
</dbReference>
<dbReference type="InterPro" id="IPR036464">
    <property type="entry name" value="Rubisco_LSMT_subst-bd_sf"/>
</dbReference>
<evidence type="ECO:0000313" key="4">
    <source>
        <dbReference type="EMBL" id="CAK9087742.1"/>
    </source>
</evidence>
<proteinExistence type="predicted"/>
<dbReference type="SUPFAM" id="SSF81822">
    <property type="entry name" value="RuBisCo LSMT C-terminal, substrate-binding domain"/>
    <property type="match status" value="1"/>
</dbReference>
<reference evidence="4 5" key="1">
    <citation type="submission" date="2024-02" db="EMBL/GenBank/DDBJ databases">
        <authorList>
            <person name="Chen Y."/>
            <person name="Shah S."/>
            <person name="Dougan E. K."/>
            <person name="Thang M."/>
            <person name="Chan C."/>
        </authorList>
    </citation>
    <scope>NUCLEOTIDE SEQUENCE [LARGE SCALE GENOMIC DNA]</scope>
</reference>
<keyword evidence="5" id="KW-1185">Reference proteome</keyword>
<keyword evidence="1" id="KW-0489">Methyltransferase</keyword>
<keyword evidence="3" id="KW-0949">S-adenosyl-L-methionine</keyword>
<accession>A0ABP0QLC3</accession>
<comment type="caution">
    <text evidence="4">The sequence shown here is derived from an EMBL/GenBank/DDBJ whole genome shotgun (WGS) entry which is preliminary data.</text>
</comment>
<gene>
    <name evidence="4" type="ORF">CCMP2556_LOCUS42385</name>
</gene>
<dbReference type="InterPro" id="IPR046341">
    <property type="entry name" value="SET_dom_sf"/>
</dbReference>
<evidence type="ECO:0000256" key="1">
    <source>
        <dbReference type="ARBA" id="ARBA00022603"/>
    </source>
</evidence>
<evidence type="ECO:0000313" key="5">
    <source>
        <dbReference type="Proteomes" id="UP001642484"/>
    </source>
</evidence>
<keyword evidence="2" id="KW-0808">Transferase</keyword>
<evidence type="ECO:0000256" key="2">
    <source>
        <dbReference type="ARBA" id="ARBA00022679"/>
    </source>
</evidence>
<evidence type="ECO:0000256" key="3">
    <source>
        <dbReference type="ARBA" id="ARBA00022691"/>
    </source>
</evidence>
<dbReference type="Gene3D" id="3.90.1410.10">
    <property type="entry name" value="set domain protein methyltransferase, domain 1"/>
    <property type="match status" value="1"/>
</dbReference>
<name>A0ABP0QLC3_9DINO</name>